<organism evidence="2 3">
    <name type="scientific">Acer yangbiense</name>
    <dbReference type="NCBI Taxonomy" id="1000413"/>
    <lineage>
        <taxon>Eukaryota</taxon>
        <taxon>Viridiplantae</taxon>
        <taxon>Streptophyta</taxon>
        <taxon>Embryophyta</taxon>
        <taxon>Tracheophyta</taxon>
        <taxon>Spermatophyta</taxon>
        <taxon>Magnoliopsida</taxon>
        <taxon>eudicotyledons</taxon>
        <taxon>Gunneridae</taxon>
        <taxon>Pentapetalae</taxon>
        <taxon>rosids</taxon>
        <taxon>malvids</taxon>
        <taxon>Sapindales</taxon>
        <taxon>Sapindaceae</taxon>
        <taxon>Hippocastanoideae</taxon>
        <taxon>Acereae</taxon>
        <taxon>Acer</taxon>
    </lineage>
</organism>
<evidence type="ECO:0000259" key="1">
    <source>
        <dbReference type="Pfam" id="PF14392"/>
    </source>
</evidence>
<comment type="caution">
    <text evidence="2">The sequence shown here is derived from an EMBL/GenBank/DDBJ whole genome shotgun (WGS) entry which is preliminary data.</text>
</comment>
<proteinExistence type="predicted"/>
<reference evidence="3" key="1">
    <citation type="journal article" date="2019" name="Gigascience">
        <title>De novo genome assembly of the endangered Acer yangbiense, a plant species with extremely small populations endemic to Yunnan Province, China.</title>
        <authorList>
            <person name="Yang J."/>
            <person name="Wariss H.M."/>
            <person name="Tao L."/>
            <person name="Zhang R."/>
            <person name="Yun Q."/>
            <person name="Hollingsworth P."/>
            <person name="Dao Z."/>
            <person name="Luo G."/>
            <person name="Guo H."/>
            <person name="Ma Y."/>
            <person name="Sun W."/>
        </authorList>
    </citation>
    <scope>NUCLEOTIDE SEQUENCE [LARGE SCALE GENOMIC DNA]</scope>
    <source>
        <strain evidence="3">cv. Malutang</strain>
    </source>
</reference>
<dbReference type="AlphaFoldDB" id="A0A5C7IUI9"/>
<evidence type="ECO:0000313" key="3">
    <source>
        <dbReference type="Proteomes" id="UP000323000"/>
    </source>
</evidence>
<sequence length="179" mass="19674">MVAATVEPQALTHPLTKACVESVVPSNLAPKSATLKVTGIAEDEVEKVIKRIANMKRQVINIAEFLVQISNIPILCMTREIGRVLGGIIGEVREVDAGPSRDCLGKFLRVRVAIEIDKPLSRFLRVDVLSDSEETVMPIQYERLPNFCFRFGLLGHTARECPDIGKEGPLKGIVFSYGS</sequence>
<accession>A0A5C7IUI9</accession>
<feature type="domain" description="Zinc knuckle CX2CX4HX4C" evidence="1">
    <location>
        <begin position="115"/>
        <end position="162"/>
    </location>
</feature>
<dbReference type="InterPro" id="IPR025836">
    <property type="entry name" value="Zn_knuckle_CX2CX4HX4C"/>
</dbReference>
<dbReference type="PANTHER" id="PTHR31286:SF167">
    <property type="entry name" value="OS09G0268800 PROTEIN"/>
    <property type="match status" value="1"/>
</dbReference>
<dbReference type="Proteomes" id="UP000323000">
    <property type="component" value="Chromosome 1"/>
</dbReference>
<dbReference type="PANTHER" id="PTHR31286">
    <property type="entry name" value="GLYCINE-RICH CELL WALL STRUCTURAL PROTEIN 1.8-LIKE"/>
    <property type="match status" value="1"/>
</dbReference>
<keyword evidence="3" id="KW-1185">Reference proteome</keyword>
<protein>
    <recommendedName>
        <fullName evidence="1">Zinc knuckle CX2CX4HX4C domain-containing protein</fullName>
    </recommendedName>
</protein>
<gene>
    <name evidence="2" type="ORF">EZV62_001562</name>
</gene>
<dbReference type="OrthoDB" id="1707487at2759"/>
<name>A0A5C7IUI9_9ROSI</name>
<dbReference type="Pfam" id="PF14392">
    <property type="entry name" value="zf-CCHC_4"/>
    <property type="match status" value="1"/>
</dbReference>
<dbReference type="EMBL" id="VAHF01000001">
    <property type="protein sequence ID" value="TXG72983.1"/>
    <property type="molecule type" value="Genomic_DNA"/>
</dbReference>
<dbReference type="InterPro" id="IPR040256">
    <property type="entry name" value="At4g02000-like"/>
</dbReference>
<evidence type="ECO:0000313" key="2">
    <source>
        <dbReference type="EMBL" id="TXG72983.1"/>
    </source>
</evidence>